<organism evidence="2">
    <name type="scientific">Amblyomma maculatum</name>
    <name type="common">Gulf Coast tick</name>
    <dbReference type="NCBI Taxonomy" id="34609"/>
    <lineage>
        <taxon>Eukaryota</taxon>
        <taxon>Metazoa</taxon>
        <taxon>Ecdysozoa</taxon>
        <taxon>Arthropoda</taxon>
        <taxon>Chelicerata</taxon>
        <taxon>Arachnida</taxon>
        <taxon>Acari</taxon>
        <taxon>Parasitiformes</taxon>
        <taxon>Ixodida</taxon>
        <taxon>Ixodoidea</taxon>
        <taxon>Ixodidae</taxon>
        <taxon>Amblyomminae</taxon>
        <taxon>Amblyomma</taxon>
    </lineage>
</organism>
<protein>
    <recommendedName>
        <fullName evidence="3">Licpodalin-4 1</fullName>
    </recommendedName>
</protein>
<evidence type="ECO:0000256" key="1">
    <source>
        <dbReference type="SAM" id="SignalP"/>
    </source>
</evidence>
<feature type="chain" id="PRO_5003447019" description="Licpodalin-4 1" evidence="1">
    <location>
        <begin position="18"/>
        <end position="255"/>
    </location>
</feature>
<feature type="signal peptide" evidence="1">
    <location>
        <begin position="1"/>
        <end position="17"/>
    </location>
</feature>
<evidence type="ECO:0000313" key="2">
    <source>
        <dbReference type="EMBL" id="AEO34143.1"/>
    </source>
</evidence>
<reference evidence="2" key="1">
    <citation type="journal article" date="2011" name="PLoS ONE">
        <title>A deep insight into the sialotranscriptome of the gulf coast tick, Amblyomma maculatum.</title>
        <authorList>
            <person name="Karim S."/>
            <person name="Singh P."/>
            <person name="Ribeiro J.M."/>
        </authorList>
    </citation>
    <scope>NUCLEOTIDE SEQUENCE</scope>
    <source>
        <tissue evidence="2">Salivary gland</tissue>
    </source>
</reference>
<dbReference type="EMBL" id="JO842526">
    <property type="protein sequence ID" value="AEO34143.1"/>
    <property type="molecule type" value="mRNA"/>
</dbReference>
<sequence>MIVVALSLFFLVSTTSSNTEKYPYEEDPAHFSEQYILHVVTLHETLYTKSRNHQTSSNYRCQSADMIKKLSDTKYKYKLRARKGTLPTDPYVEYEVQATLFKTGEHEDYNAANITMPNAIDDSLVSLSRSGQTTLPEVHTTMKLMTMNKEESCFVFVVIRGGNKKECEVLMTATTAAGNIPTHCQVIYEQECPGPYLTLYESTCVYLSKATGYSDRLRSARQLLKCKALHEGILPLSSTTLNSGLAAICSELIRH</sequence>
<evidence type="ECO:0008006" key="3">
    <source>
        <dbReference type="Google" id="ProtNLM"/>
    </source>
</evidence>
<name>G3MKX5_AMBMU</name>
<dbReference type="SUPFAM" id="SSF50814">
    <property type="entry name" value="Lipocalins"/>
    <property type="match status" value="1"/>
</dbReference>
<proteinExistence type="evidence at transcript level"/>
<keyword evidence="1" id="KW-0732">Signal</keyword>
<accession>G3MKX5</accession>
<dbReference type="InterPro" id="IPR012674">
    <property type="entry name" value="Calycin"/>
</dbReference>
<dbReference type="AlphaFoldDB" id="G3MKX5"/>
<dbReference type="Gene3D" id="2.40.128.20">
    <property type="match status" value="1"/>
</dbReference>